<keyword evidence="2" id="KW-1185">Reference proteome</keyword>
<sequence length="178" mass="19752">MKILLSISNHDWSRRADPLYCFAVPGRWDVASNQASNSNSKRSPQFLSTLLELSMYFVSSGRSIDGLVSACSGNLHIGLLSRDFMHMAWKPDLFCSLAQVRPISMTIPLADNSYWSLTATSRDSVVTPVRISPAGRTIADLRHRGSARQSTLDILCRCTLSSVIRALVIYCYCFSALQ</sequence>
<evidence type="ECO:0000313" key="2">
    <source>
        <dbReference type="Proteomes" id="UP000308600"/>
    </source>
</evidence>
<dbReference type="Proteomes" id="UP000308600">
    <property type="component" value="Unassembled WGS sequence"/>
</dbReference>
<dbReference type="EMBL" id="ML208305">
    <property type="protein sequence ID" value="TFK70956.1"/>
    <property type="molecule type" value="Genomic_DNA"/>
</dbReference>
<name>A0ACD3AYW1_9AGAR</name>
<gene>
    <name evidence="1" type="ORF">BDN72DRAFT_496722</name>
</gene>
<evidence type="ECO:0000313" key="1">
    <source>
        <dbReference type="EMBL" id="TFK70956.1"/>
    </source>
</evidence>
<protein>
    <submittedName>
        <fullName evidence="1">Uncharacterized protein</fullName>
    </submittedName>
</protein>
<reference evidence="1 2" key="1">
    <citation type="journal article" date="2019" name="Nat. Ecol. Evol.">
        <title>Megaphylogeny resolves global patterns of mushroom evolution.</title>
        <authorList>
            <person name="Varga T."/>
            <person name="Krizsan K."/>
            <person name="Foldi C."/>
            <person name="Dima B."/>
            <person name="Sanchez-Garcia M."/>
            <person name="Sanchez-Ramirez S."/>
            <person name="Szollosi G.J."/>
            <person name="Szarkandi J.G."/>
            <person name="Papp V."/>
            <person name="Albert L."/>
            <person name="Andreopoulos W."/>
            <person name="Angelini C."/>
            <person name="Antonin V."/>
            <person name="Barry K.W."/>
            <person name="Bougher N.L."/>
            <person name="Buchanan P."/>
            <person name="Buyck B."/>
            <person name="Bense V."/>
            <person name="Catcheside P."/>
            <person name="Chovatia M."/>
            <person name="Cooper J."/>
            <person name="Damon W."/>
            <person name="Desjardin D."/>
            <person name="Finy P."/>
            <person name="Geml J."/>
            <person name="Haridas S."/>
            <person name="Hughes K."/>
            <person name="Justo A."/>
            <person name="Karasinski D."/>
            <person name="Kautmanova I."/>
            <person name="Kiss B."/>
            <person name="Kocsube S."/>
            <person name="Kotiranta H."/>
            <person name="LaButti K.M."/>
            <person name="Lechner B.E."/>
            <person name="Liimatainen K."/>
            <person name="Lipzen A."/>
            <person name="Lukacs Z."/>
            <person name="Mihaltcheva S."/>
            <person name="Morgado L.N."/>
            <person name="Niskanen T."/>
            <person name="Noordeloos M.E."/>
            <person name="Ohm R.A."/>
            <person name="Ortiz-Santana B."/>
            <person name="Ovrebo C."/>
            <person name="Racz N."/>
            <person name="Riley R."/>
            <person name="Savchenko A."/>
            <person name="Shiryaev A."/>
            <person name="Soop K."/>
            <person name="Spirin V."/>
            <person name="Szebenyi C."/>
            <person name="Tomsovsky M."/>
            <person name="Tulloss R.E."/>
            <person name="Uehling J."/>
            <person name="Grigoriev I.V."/>
            <person name="Vagvolgyi C."/>
            <person name="Papp T."/>
            <person name="Martin F.M."/>
            <person name="Miettinen O."/>
            <person name="Hibbett D.S."/>
            <person name="Nagy L.G."/>
        </authorList>
    </citation>
    <scope>NUCLEOTIDE SEQUENCE [LARGE SCALE GENOMIC DNA]</scope>
    <source>
        <strain evidence="1 2">NL-1719</strain>
    </source>
</reference>
<organism evidence="1 2">
    <name type="scientific">Pluteus cervinus</name>
    <dbReference type="NCBI Taxonomy" id="181527"/>
    <lineage>
        <taxon>Eukaryota</taxon>
        <taxon>Fungi</taxon>
        <taxon>Dikarya</taxon>
        <taxon>Basidiomycota</taxon>
        <taxon>Agaricomycotina</taxon>
        <taxon>Agaricomycetes</taxon>
        <taxon>Agaricomycetidae</taxon>
        <taxon>Agaricales</taxon>
        <taxon>Pluteineae</taxon>
        <taxon>Pluteaceae</taxon>
        <taxon>Pluteus</taxon>
    </lineage>
</organism>
<proteinExistence type="predicted"/>
<accession>A0ACD3AYW1</accession>